<keyword evidence="3" id="KW-1185">Reference proteome</keyword>
<dbReference type="EMBL" id="SPUK01000002">
    <property type="protein sequence ID" value="TQV99250.1"/>
    <property type="molecule type" value="Genomic_DNA"/>
</dbReference>
<proteinExistence type="predicted"/>
<protein>
    <submittedName>
        <fullName evidence="2">Uncharacterized protein</fullName>
    </submittedName>
</protein>
<evidence type="ECO:0000256" key="1">
    <source>
        <dbReference type="SAM" id="MobiDB-lite"/>
    </source>
</evidence>
<comment type="caution">
    <text evidence="2">The sequence shown here is derived from an EMBL/GenBank/DDBJ whole genome shotgun (WGS) entry which is preliminary data.</text>
</comment>
<sequence>MKDSHCAALLPLSPHAPVFYWYLLLAHPPCRRTTGCYRYTTVALYSGTCPVQKSFPLDGANQSRPAHVRATDDPPVGTGST</sequence>
<feature type="region of interest" description="Disordered" evidence="1">
    <location>
        <begin position="58"/>
        <end position="81"/>
    </location>
</feature>
<name>A0A545VBY1_9HYPO</name>
<dbReference type="Proteomes" id="UP000315783">
    <property type="component" value="Unassembled WGS sequence"/>
</dbReference>
<evidence type="ECO:0000313" key="3">
    <source>
        <dbReference type="Proteomes" id="UP000315783"/>
    </source>
</evidence>
<gene>
    <name evidence="2" type="ORF">IF1G_01465</name>
</gene>
<dbReference type="AlphaFoldDB" id="A0A545VBY1"/>
<organism evidence="2 3">
    <name type="scientific">Cordyceps javanica</name>
    <dbReference type="NCBI Taxonomy" id="43265"/>
    <lineage>
        <taxon>Eukaryota</taxon>
        <taxon>Fungi</taxon>
        <taxon>Dikarya</taxon>
        <taxon>Ascomycota</taxon>
        <taxon>Pezizomycotina</taxon>
        <taxon>Sordariomycetes</taxon>
        <taxon>Hypocreomycetidae</taxon>
        <taxon>Hypocreales</taxon>
        <taxon>Cordycipitaceae</taxon>
        <taxon>Cordyceps</taxon>
    </lineage>
</organism>
<accession>A0A545VBY1</accession>
<evidence type="ECO:0000313" key="2">
    <source>
        <dbReference type="EMBL" id="TQV99250.1"/>
    </source>
</evidence>
<reference evidence="2 3" key="1">
    <citation type="journal article" date="2019" name="Appl. Microbiol. Biotechnol.">
        <title>Genome sequence of Isaria javanica and comparative genome analysis insights into family S53 peptidase evolution in fungal entomopathogens.</title>
        <authorList>
            <person name="Lin R."/>
            <person name="Zhang X."/>
            <person name="Xin B."/>
            <person name="Zou M."/>
            <person name="Gao Y."/>
            <person name="Qin F."/>
            <person name="Hu Q."/>
            <person name="Xie B."/>
            <person name="Cheng X."/>
        </authorList>
    </citation>
    <scope>NUCLEOTIDE SEQUENCE [LARGE SCALE GENOMIC DNA]</scope>
    <source>
        <strain evidence="2 3">IJ1G</strain>
    </source>
</reference>